<keyword evidence="2" id="KW-0614">Plasmid</keyword>
<feature type="transmembrane region" description="Helical" evidence="1">
    <location>
        <begin position="7"/>
        <end position="28"/>
    </location>
</feature>
<sequence>MVWEYVLVFVLAAIPWIEIAAVIPLAIIKGLHPFWVAVLSFTGNFITVLLFVLLFDRFKKWRERKREKSQEKTSSRSERARKIWNKYGLPGLALAAPLLIGTHIAAGIGMFLGAKKQWTTIWMTISLALWSSILAIGSYYGLGFIDFIR</sequence>
<comment type="caution">
    <text evidence="2">The sequence shown here is derived from an EMBL/GenBank/DDBJ whole genome shotgun (WGS) entry which is preliminary data.</text>
</comment>
<dbReference type="Proteomes" id="UP001290455">
    <property type="component" value="Unassembled WGS sequence"/>
</dbReference>
<dbReference type="Pfam" id="PF06695">
    <property type="entry name" value="Sm_multidrug_ex"/>
    <property type="match status" value="1"/>
</dbReference>
<keyword evidence="3" id="KW-1185">Reference proteome</keyword>
<dbReference type="InterPro" id="IPR009577">
    <property type="entry name" value="Sm_multidrug_ex"/>
</dbReference>
<keyword evidence="1" id="KW-1133">Transmembrane helix</keyword>
<geneLocation type="plasmid" evidence="2">
    <name>unnamed</name>
</geneLocation>
<proteinExistence type="predicted"/>
<keyword evidence="1" id="KW-0472">Membrane</keyword>
<organism evidence="2 3">
    <name type="scientific">Robertmurraya mangrovi</name>
    <dbReference type="NCBI Taxonomy" id="3098077"/>
    <lineage>
        <taxon>Bacteria</taxon>
        <taxon>Bacillati</taxon>
        <taxon>Bacillota</taxon>
        <taxon>Bacilli</taxon>
        <taxon>Bacillales</taxon>
        <taxon>Bacillaceae</taxon>
        <taxon>Robertmurraya</taxon>
    </lineage>
</organism>
<dbReference type="RefSeq" id="WP_322445281.1">
    <property type="nucleotide sequence ID" value="NZ_JAXOFX010000002.1"/>
</dbReference>
<evidence type="ECO:0000313" key="2">
    <source>
        <dbReference type="EMBL" id="MDZ5470736.1"/>
    </source>
</evidence>
<reference evidence="2 3" key="1">
    <citation type="submission" date="2023-11" db="EMBL/GenBank/DDBJ databases">
        <title>Bacillus jintuensis, isolated from a mudflat on the Beibu Gulf coast.</title>
        <authorList>
            <person name="Li M."/>
        </authorList>
    </citation>
    <scope>NUCLEOTIDE SEQUENCE [LARGE SCALE GENOMIC DNA]</scope>
    <source>
        <strain evidence="2 3">31A1R</strain>
        <plasmid evidence="2">unnamed</plasmid>
    </source>
</reference>
<evidence type="ECO:0000313" key="3">
    <source>
        <dbReference type="Proteomes" id="UP001290455"/>
    </source>
</evidence>
<dbReference type="EMBL" id="JAXOFX010000002">
    <property type="protein sequence ID" value="MDZ5470736.1"/>
    <property type="molecule type" value="Genomic_DNA"/>
</dbReference>
<accession>A0ABU5IUB5</accession>
<name>A0ABU5IUB5_9BACI</name>
<keyword evidence="1" id="KW-0812">Transmembrane</keyword>
<gene>
    <name evidence="2" type="ORF">SM124_03120</name>
</gene>
<protein>
    <submittedName>
        <fullName evidence="2">Small multi-drug export protein</fullName>
    </submittedName>
</protein>
<evidence type="ECO:0000256" key="1">
    <source>
        <dbReference type="SAM" id="Phobius"/>
    </source>
</evidence>
<feature type="transmembrane region" description="Helical" evidence="1">
    <location>
        <begin position="34"/>
        <end position="55"/>
    </location>
</feature>
<feature type="transmembrane region" description="Helical" evidence="1">
    <location>
        <begin position="120"/>
        <end position="142"/>
    </location>
</feature>
<feature type="transmembrane region" description="Helical" evidence="1">
    <location>
        <begin position="89"/>
        <end position="114"/>
    </location>
</feature>